<dbReference type="Proteomes" id="UP000239522">
    <property type="component" value="Unassembled WGS sequence"/>
</dbReference>
<dbReference type="AlphaFoldDB" id="A0A2S7L1V6"/>
<evidence type="ECO:0000313" key="1">
    <source>
        <dbReference type="EMBL" id="PQB08909.1"/>
    </source>
</evidence>
<protein>
    <submittedName>
        <fullName evidence="1">Uncharacterized protein</fullName>
    </submittedName>
</protein>
<name>A0A2S7L1V6_9FLAO</name>
<sequence>MFFSVTQLTIGQVILDANGPGNTYEDINNVLAPGHNVIEAPDCNHAEFRRHIDKVFDSELNSSVFRFYIHTTPDNDRCVNIDRQRNEIKTYVTRLIT</sequence>
<dbReference type="EMBL" id="MQUA01000004">
    <property type="protein sequence ID" value="PQB08909.1"/>
    <property type="molecule type" value="Genomic_DNA"/>
</dbReference>
<accession>A0A2S7L1V6</accession>
<organism evidence="1 2">
    <name type="scientific">Polaribacter filamentus</name>
    <dbReference type="NCBI Taxonomy" id="53483"/>
    <lineage>
        <taxon>Bacteria</taxon>
        <taxon>Pseudomonadati</taxon>
        <taxon>Bacteroidota</taxon>
        <taxon>Flavobacteriia</taxon>
        <taxon>Flavobacteriales</taxon>
        <taxon>Flavobacteriaceae</taxon>
    </lineage>
</organism>
<reference evidence="1 2" key="1">
    <citation type="submission" date="2016-11" db="EMBL/GenBank/DDBJ databases">
        <title>Trade-off between light-utilization and light-protection in marine flavobacteria.</title>
        <authorList>
            <person name="Kumagai Y."/>
        </authorList>
    </citation>
    <scope>NUCLEOTIDE SEQUENCE [LARGE SCALE GENOMIC DNA]</scope>
    <source>
        <strain evidence="1 2">ATCC 700397</strain>
    </source>
</reference>
<comment type="caution">
    <text evidence="1">The sequence shown here is derived from an EMBL/GenBank/DDBJ whole genome shotgun (WGS) entry which is preliminary data.</text>
</comment>
<proteinExistence type="predicted"/>
<evidence type="ECO:0000313" key="2">
    <source>
        <dbReference type="Proteomes" id="UP000239522"/>
    </source>
</evidence>
<keyword evidence="2" id="KW-1185">Reference proteome</keyword>
<gene>
    <name evidence="1" type="ORF">BST83_00675</name>
</gene>